<evidence type="ECO:0000259" key="5">
    <source>
        <dbReference type="Pfam" id="PF04542"/>
    </source>
</evidence>
<dbReference type="Proteomes" id="UP001302222">
    <property type="component" value="Unassembled WGS sequence"/>
</dbReference>
<dbReference type="PANTHER" id="PTHR43133:SF46">
    <property type="entry name" value="RNA POLYMERASE SIGMA-70 FACTOR ECF SUBFAMILY"/>
    <property type="match status" value="1"/>
</dbReference>
<dbReference type="Pfam" id="PF08281">
    <property type="entry name" value="Sigma70_r4_2"/>
    <property type="match status" value="1"/>
</dbReference>
<dbReference type="Gene3D" id="1.10.10.10">
    <property type="entry name" value="Winged helix-like DNA-binding domain superfamily/Winged helix DNA-binding domain"/>
    <property type="match status" value="1"/>
</dbReference>
<evidence type="ECO:0000256" key="2">
    <source>
        <dbReference type="ARBA" id="ARBA00023015"/>
    </source>
</evidence>
<gene>
    <name evidence="7" type="ORF">VB798_15160</name>
</gene>
<dbReference type="EMBL" id="JAYGIM010000011">
    <property type="protein sequence ID" value="MEA5427930.1"/>
    <property type="molecule type" value="Genomic_DNA"/>
</dbReference>
<dbReference type="InterPro" id="IPR014284">
    <property type="entry name" value="RNA_pol_sigma-70_dom"/>
</dbReference>
<keyword evidence="8" id="KW-1185">Reference proteome</keyword>
<sequence>MYSELPNNETDWWKRLLDGEQEALGYFYQKYADTLLKYGLSIVYNRDLVKDAVQELFVQVWNRRKNLSTPNSVKYYLIVSLRRIILKSVVNDRKQSDTNPEDDFFVNNYSQIPELDAPDIDNMLKVAIRSLPPRQQEIVFLRFFENMSYESIAEVTGLDYQILRNTLHRAIKSLRHNLSDKIDLLLPMMLLLFTCLLRN</sequence>
<evidence type="ECO:0000313" key="8">
    <source>
        <dbReference type="Proteomes" id="UP001302222"/>
    </source>
</evidence>
<accession>A0ABU5SKV5</accession>
<feature type="domain" description="RNA polymerase sigma-70 region 2" evidence="5">
    <location>
        <begin position="27"/>
        <end position="89"/>
    </location>
</feature>
<dbReference type="InterPro" id="IPR036388">
    <property type="entry name" value="WH-like_DNA-bd_sf"/>
</dbReference>
<comment type="caution">
    <text evidence="7">The sequence shown here is derived from an EMBL/GenBank/DDBJ whole genome shotgun (WGS) entry which is preliminary data.</text>
</comment>
<proteinExistence type="inferred from homology"/>
<keyword evidence="4" id="KW-0804">Transcription</keyword>
<dbReference type="SUPFAM" id="SSF88659">
    <property type="entry name" value="Sigma3 and sigma4 domains of RNA polymerase sigma factors"/>
    <property type="match status" value="1"/>
</dbReference>
<evidence type="ECO:0000256" key="1">
    <source>
        <dbReference type="ARBA" id="ARBA00010641"/>
    </source>
</evidence>
<reference evidence="7 8" key="1">
    <citation type="submission" date="2023-12" db="EMBL/GenBank/DDBJ databases">
        <title>Novel species of the genus Arcicella isolated from rivers.</title>
        <authorList>
            <person name="Lu H."/>
        </authorList>
    </citation>
    <scope>NUCLEOTIDE SEQUENCE [LARGE SCALE GENOMIC DNA]</scope>
    <source>
        <strain evidence="7 8">DC25W</strain>
    </source>
</reference>
<name>A0ABU5SKV5_9BACT</name>
<dbReference type="PANTHER" id="PTHR43133">
    <property type="entry name" value="RNA POLYMERASE ECF-TYPE SIGMA FACTO"/>
    <property type="match status" value="1"/>
</dbReference>
<dbReference type="InterPro" id="IPR013249">
    <property type="entry name" value="RNA_pol_sigma70_r4_t2"/>
</dbReference>
<dbReference type="NCBIfam" id="TIGR02937">
    <property type="entry name" value="sigma70-ECF"/>
    <property type="match status" value="1"/>
</dbReference>
<dbReference type="InterPro" id="IPR039425">
    <property type="entry name" value="RNA_pol_sigma-70-like"/>
</dbReference>
<protein>
    <submittedName>
        <fullName evidence="7">Sigma-70 family RNA polymerase sigma factor</fullName>
    </submittedName>
</protein>
<comment type="similarity">
    <text evidence="1">Belongs to the sigma-70 factor family. ECF subfamily.</text>
</comment>
<dbReference type="SUPFAM" id="SSF88946">
    <property type="entry name" value="Sigma2 domain of RNA polymerase sigma factors"/>
    <property type="match status" value="1"/>
</dbReference>
<evidence type="ECO:0000313" key="7">
    <source>
        <dbReference type="EMBL" id="MEA5427930.1"/>
    </source>
</evidence>
<feature type="domain" description="RNA polymerase sigma factor 70 region 4 type 2" evidence="6">
    <location>
        <begin position="123"/>
        <end position="174"/>
    </location>
</feature>
<keyword evidence="2" id="KW-0805">Transcription regulation</keyword>
<dbReference type="RefSeq" id="WP_323259789.1">
    <property type="nucleotide sequence ID" value="NZ_JAYGIM010000011.1"/>
</dbReference>
<dbReference type="InterPro" id="IPR013324">
    <property type="entry name" value="RNA_pol_sigma_r3/r4-like"/>
</dbReference>
<dbReference type="InterPro" id="IPR013325">
    <property type="entry name" value="RNA_pol_sigma_r2"/>
</dbReference>
<dbReference type="CDD" id="cd06171">
    <property type="entry name" value="Sigma70_r4"/>
    <property type="match status" value="1"/>
</dbReference>
<dbReference type="InterPro" id="IPR007627">
    <property type="entry name" value="RNA_pol_sigma70_r2"/>
</dbReference>
<evidence type="ECO:0000256" key="4">
    <source>
        <dbReference type="ARBA" id="ARBA00023163"/>
    </source>
</evidence>
<dbReference type="Gene3D" id="1.10.1740.10">
    <property type="match status" value="1"/>
</dbReference>
<keyword evidence="3" id="KW-0731">Sigma factor</keyword>
<dbReference type="Pfam" id="PF04542">
    <property type="entry name" value="Sigma70_r2"/>
    <property type="match status" value="1"/>
</dbReference>
<evidence type="ECO:0000256" key="3">
    <source>
        <dbReference type="ARBA" id="ARBA00023082"/>
    </source>
</evidence>
<evidence type="ECO:0000259" key="6">
    <source>
        <dbReference type="Pfam" id="PF08281"/>
    </source>
</evidence>
<organism evidence="7 8">
    <name type="scientific">Arcicella lustrica</name>
    <dbReference type="NCBI Taxonomy" id="2984196"/>
    <lineage>
        <taxon>Bacteria</taxon>
        <taxon>Pseudomonadati</taxon>
        <taxon>Bacteroidota</taxon>
        <taxon>Cytophagia</taxon>
        <taxon>Cytophagales</taxon>
        <taxon>Flectobacillaceae</taxon>
        <taxon>Arcicella</taxon>
    </lineage>
</organism>